<dbReference type="InterPro" id="IPR003615">
    <property type="entry name" value="HNH_nuc"/>
</dbReference>
<organism evidence="1">
    <name type="scientific">uncultured Caudovirales phage</name>
    <dbReference type="NCBI Taxonomy" id="2100421"/>
    <lineage>
        <taxon>Viruses</taxon>
        <taxon>Duplodnaviria</taxon>
        <taxon>Heunggongvirae</taxon>
        <taxon>Uroviricota</taxon>
        <taxon>Caudoviricetes</taxon>
        <taxon>Peduoviridae</taxon>
        <taxon>Maltschvirus</taxon>
        <taxon>Maltschvirus maltsch</taxon>
    </lineage>
</organism>
<name>A0A2H4JBJ1_9CAUD</name>
<reference evidence="1" key="1">
    <citation type="submission" date="2017-06" db="EMBL/GenBank/DDBJ databases">
        <title>Novel phages from South African skin metaviromes.</title>
        <authorList>
            <person name="van Zyl L.J."/>
            <person name="Abrahams Y."/>
            <person name="Stander E.A."/>
            <person name="Kirby B.M."/>
            <person name="Clavaud C."/>
            <person name="Farcet C."/>
            <person name="Breton L."/>
            <person name="Trindade M.I."/>
        </authorList>
    </citation>
    <scope>NUCLEOTIDE SEQUENCE</scope>
</reference>
<sequence length="115" mass="12616">MSRRKTGPAQDVVDLVLARCEGVCEICGQARFEQLHHRRARGMGGTRRESTNTASALLALCQPCHALVESQRLEALDAGWLVSQASEPRNVAVTRRGRLVLLDDFGGTTDQEVPF</sequence>
<protein>
    <recommendedName>
        <fullName evidence="2">HNHc domain containing protein</fullName>
    </recommendedName>
</protein>
<proteinExistence type="predicted"/>
<evidence type="ECO:0000313" key="1">
    <source>
        <dbReference type="EMBL" id="ASN72019.1"/>
    </source>
</evidence>
<dbReference type="CDD" id="cd00085">
    <property type="entry name" value="HNHc"/>
    <property type="match status" value="1"/>
</dbReference>
<dbReference type="EMBL" id="MF417939">
    <property type="protein sequence ID" value="ASN72019.1"/>
    <property type="molecule type" value="Genomic_DNA"/>
</dbReference>
<gene>
    <name evidence="1" type="ORF">7S2_26</name>
</gene>
<accession>A0A2H4JBJ1</accession>
<evidence type="ECO:0008006" key="2">
    <source>
        <dbReference type="Google" id="ProtNLM"/>
    </source>
</evidence>